<dbReference type="Gene3D" id="3.80.30.10">
    <property type="entry name" value="pyruvate-formate lyase- activating enzyme"/>
    <property type="match status" value="1"/>
</dbReference>
<keyword evidence="5" id="KW-0479">Metal-binding</keyword>
<keyword evidence="7" id="KW-0408">Iron</keyword>
<dbReference type="STRING" id="1121324.CLIT_2c02200"/>
<comment type="caution">
    <text evidence="12">The sequence shown here is derived from an EMBL/GenBank/DDBJ whole genome shotgun (WGS) entry which is preliminary data.</text>
</comment>
<dbReference type="InterPro" id="IPR058240">
    <property type="entry name" value="rSAM_sf"/>
</dbReference>
<keyword evidence="6 12" id="KW-0560">Oxidoreductase</keyword>
<evidence type="ECO:0000259" key="11">
    <source>
        <dbReference type="PROSITE" id="PS51918"/>
    </source>
</evidence>
<comment type="similarity">
    <text evidence="2">Belongs to the organic radical-activating enzymes family.</text>
</comment>
<dbReference type="NCBIfam" id="TIGR02494">
    <property type="entry name" value="PFLE_PFLC"/>
    <property type="match status" value="1"/>
</dbReference>
<dbReference type="InterPro" id="IPR017900">
    <property type="entry name" value="4Fe4S_Fe_S_CS"/>
</dbReference>
<evidence type="ECO:0000313" key="13">
    <source>
        <dbReference type="Proteomes" id="UP000027946"/>
    </source>
</evidence>
<dbReference type="InterPro" id="IPR040074">
    <property type="entry name" value="BssD/PflA/YjjW"/>
</dbReference>
<comment type="catalytic activity">
    <reaction evidence="9">
        <text>glycyl-[protein] + reduced [flavodoxin] + S-adenosyl-L-methionine = glycin-2-yl radical-[protein] + semiquinone [flavodoxin] + 5'-deoxyadenosine + L-methionine + H(+)</text>
        <dbReference type="Rhea" id="RHEA:61976"/>
        <dbReference type="Rhea" id="RHEA-COMP:10622"/>
        <dbReference type="Rhea" id="RHEA-COMP:14480"/>
        <dbReference type="Rhea" id="RHEA-COMP:15993"/>
        <dbReference type="Rhea" id="RHEA-COMP:15994"/>
        <dbReference type="ChEBI" id="CHEBI:15378"/>
        <dbReference type="ChEBI" id="CHEBI:17319"/>
        <dbReference type="ChEBI" id="CHEBI:29947"/>
        <dbReference type="ChEBI" id="CHEBI:32722"/>
        <dbReference type="ChEBI" id="CHEBI:57618"/>
        <dbReference type="ChEBI" id="CHEBI:57844"/>
        <dbReference type="ChEBI" id="CHEBI:59789"/>
        <dbReference type="ChEBI" id="CHEBI:140311"/>
    </reaction>
</comment>
<dbReference type="InterPro" id="IPR001989">
    <property type="entry name" value="Radical_activat_CS"/>
</dbReference>
<dbReference type="PROSITE" id="PS01087">
    <property type="entry name" value="RADICAL_ACTIVATING"/>
    <property type="match status" value="1"/>
</dbReference>
<dbReference type="Proteomes" id="UP000027946">
    <property type="component" value="Unassembled WGS sequence"/>
</dbReference>
<dbReference type="RefSeq" id="WP_038261118.1">
    <property type="nucleotide sequence ID" value="NZ_FSRH01000001.1"/>
</dbReference>
<keyword evidence="4" id="KW-0949">S-adenosyl-L-methionine</keyword>
<dbReference type="Gene3D" id="3.30.70.20">
    <property type="match status" value="1"/>
</dbReference>
<dbReference type="EMBL" id="JJMM01000002">
    <property type="protein sequence ID" value="KDR96614.1"/>
    <property type="molecule type" value="Genomic_DNA"/>
</dbReference>
<dbReference type="eggNOG" id="COG1180">
    <property type="taxonomic scope" value="Bacteria"/>
</dbReference>
<dbReference type="EC" id="1.97.1.-" evidence="12"/>
<dbReference type="PIRSF" id="PIRSF000371">
    <property type="entry name" value="PFL_act_enz"/>
    <property type="match status" value="1"/>
</dbReference>
<accession>A0A069RHY7</accession>
<dbReference type="OrthoDB" id="9782387at2"/>
<evidence type="ECO:0000259" key="10">
    <source>
        <dbReference type="PROSITE" id="PS51379"/>
    </source>
</evidence>
<dbReference type="SUPFAM" id="SSF102114">
    <property type="entry name" value="Radical SAM enzymes"/>
    <property type="match status" value="1"/>
</dbReference>
<evidence type="ECO:0000256" key="4">
    <source>
        <dbReference type="ARBA" id="ARBA00022691"/>
    </source>
</evidence>
<keyword evidence="3" id="KW-0004">4Fe-4S</keyword>
<proteinExistence type="inferred from homology"/>
<evidence type="ECO:0000256" key="7">
    <source>
        <dbReference type="ARBA" id="ARBA00023004"/>
    </source>
</evidence>
<dbReference type="Pfam" id="PF04055">
    <property type="entry name" value="Radical_SAM"/>
    <property type="match status" value="1"/>
</dbReference>
<dbReference type="SFLD" id="SFLDG01118">
    <property type="entry name" value="activating_enzymes__group_2"/>
    <property type="match status" value="1"/>
</dbReference>
<name>A0A069RHY7_PEPLI</name>
<dbReference type="AlphaFoldDB" id="A0A069RHY7"/>
<dbReference type="PANTHER" id="PTHR30352:SF4">
    <property type="entry name" value="PYRUVATE FORMATE-LYASE 2-ACTIVATING ENZYME"/>
    <property type="match status" value="1"/>
</dbReference>
<protein>
    <submittedName>
        <fullName evidence="12">4-hydroxyphenylacetate decarboxylase activating enzyme</fullName>
        <ecNumber evidence="12">1.97.1.-</ecNumber>
    </submittedName>
</protein>
<evidence type="ECO:0000313" key="12">
    <source>
        <dbReference type="EMBL" id="KDR96614.1"/>
    </source>
</evidence>
<dbReference type="GO" id="GO:0046872">
    <property type="term" value="F:metal ion binding"/>
    <property type="evidence" value="ECO:0007669"/>
    <property type="project" value="UniProtKB-KW"/>
</dbReference>
<dbReference type="PROSITE" id="PS51918">
    <property type="entry name" value="RADICAL_SAM"/>
    <property type="match status" value="1"/>
</dbReference>
<dbReference type="SFLD" id="SFLDS00029">
    <property type="entry name" value="Radical_SAM"/>
    <property type="match status" value="1"/>
</dbReference>
<dbReference type="SFLD" id="SFLDG01066">
    <property type="entry name" value="organic_radical-activating_enz"/>
    <property type="match status" value="1"/>
</dbReference>
<gene>
    <name evidence="12" type="primary">hpdA</name>
    <name evidence="12" type="ORF">CLIT_2c02200</name>
</gene>
<dbReference type="PROSITE" id="PS51379">
    <property type="entry name" value="4FE4S_FER_2"/>
    <property type="match status" value="2"/>
</dbReference>
<evidence type="ECO:0000256" key="8">
    <source>
        <dbReference type="ARBA" id="ARBA00023014"/>
    </source>
</evidence>
<feature type="domain" description="4Fe-4S ferredoxin-type" evidence="10">
    <location>
        <begin position="45"/>
        <end position="73"/>
    </location>
</feature>
<sequence length="298" mass="33437">MEGFITNIQKCSVHDGPGIRTTVFFKGCPLKCKWCHNPETQSYMPEMFHNSDTCTLCKICISKCDMGAISFDNPLISYDPQKCTMCEKCVDFCPSSCIEITGKKMSSRELLSQIEKDIPFYEESGGGATFSGGEAMTHIDFLHETISLCKDSQIHVTVDTCGYAPSESFEKIADLVDLFLYDIKHMDENIHKEYTGVSNALILHNLRLISRLGCKVQLRIPLIDGFNTDEKNIRETAFFSKELGITGVSLLPYHSIGNYKYPRLGMGVALQFEKPSDEKLQNIKIIFEEYGLNAKIGG</sequence>
<reference evidence="12 13" key="1">
    <citation type="submission" date="2014-03" db="EMBL/GenBank/DDBJ databases">
        <title>Genome sequence of Clostridium litorale W6, DSM 5388.</title>
        <authorList>
            <person name="Poehlein A."/>
            <person name="Jagirdar A."/>
            <person name="Khonsari B."/>
            <person name="Chibani C.M."/>
            <person name="Gutierrez Gutierrez D.A."/>
            <person name="Davydova E."/>
            <person name="Alghaithi H.S."/>
            <person name="Nair K.P."/>
            <person name="Dhamotharan K."/>
            <person name="Chandran L."/>
            <person name="G W."/>
            <person name="Daniel R."/>
        </authorList>
    </citation>
    <scope>NUCLEOTIDE SEQUENCE [LARGE SCALE GENOMIC DNA]</scope>
    <source>
        <strain evidence="12 13">W6</strain>
    </source>
</reference>
<dbReference type="InterPro" id="IPR017896">
    <property type="entry name" value="4Fe4S_Fe-S-bd"/>
</dbReference>
<dbReference type="GO" id="GO:0016491">
    <property type="term" value="F:oxidoreductase activity"/>
    <property type="evidence" value="ECO:0007669"/>
    <property type="project" value="UniProtKB-KW"/>
</dbReference>
<dbReference type="SUPFAM" id="SSF54862">
    <property type="entry name" value="4Fe-4S ferredoxins"/>
    <property type="match status" value="1"/>
</dbReference>
<keyword evidence="8" id="KW-0411">Iron-sulfur</keyword>
<evidence type="ECO:0000256" key="5">
    <source>
        <dbReference type="ARBA" id="ARBA00022723"/>
    </source>
</evidence>
<dbReference type="InterPro" id="IPR034457">
    <property type="entry name" value="Organic_radical-activating"/>
</dbReference>
<evidence type="ECO:0000256" key="1">
    <source>
        <dbReference type="ARBA" id="ARBA00001966"/>
    </source>
</evidence>
<dbReference type="InterPro" id="IPR012839">
    <property type="entry name" value="Organic_radical_activase"/>
</dbReference>
<evidence type="ECO:0000256" key="9">
    <source>
        <dbReference type="ARBA" id="ARBA00047365"/>
    </source>
</evidence>
<keyword evidence="13" id="KW-1185">Reference proteome</keyword>
<feature type="domain" description="Radical SAM core" evidence="11">
    <location>
        <begin position="14"/>
        <end position="293"/>
    </location>
</feature>
<comment type="cofactor">
    <cofactor evidence="1">
        <name>[4Fe-4S] cluster</name>
        <dbReference type="ChEBI" id="CHEBI:49883"/>
    </cofactor>
</comment>
<dbReference type="GO" id="GO:0051539">
    <property type="term" value="F:4 iron, 4 sulfur cluster binding"/>
    <property type="evidence" value="ECO:0007669"/>
    <property type="project" value="UniProtKB-KW"/>
</dbReference>
<dbReference type="PANTHER" id="PTHR30352">
    <property type="entry name" value="PYRUVATE FORMATE-LYASE-ACTIVATING ENZYME"/>
    <property type="match status" value="1"/>
</dbReference>
<organism evidence="12 13">
    <name type="scientific">Peptoclostridium litorale DSM 5388</name>
    <dbReference type="NCBI Taxonomy" id="1121324"/>
    <lineage>
        <taxon>Bacteria</taxon>
        <taxon>Bacillati</taxon>
        <taxon>Bacillota</taxon>
        <taxon>Clostridia</taxon>
        <taxon>Peptostreptococcales</taxon>
        <taxon>Peptoclostridiaceae</taxon>
        <taxon>Peptoclostridium</taxon>
    </lineage>
</organism>
<dbReference type="InterPro" id="IPR007197">
    <property type="entry name" value="rSAM"/>
</dbReference>
<evidence type="ECO:0000256" key="2">
    <source>
        <dbReference type="ARBA" id="ARBA00009777"/>
    </source>
</evidence>
<evidence type="ECO:0000256" key="3">
    <source>
        <dbReference type="ARBA" id="ARBA00022485"/>
    </source>
</evidence>
<dbReference type="PROSITE" id="PS00198">
    <property type="entry name" value="4FE4S_FER_1"/>
    <property type="match status" value="1"/>
</dbReference>
<feature type="domain" description="4Fe-4S ferredoxin-type" evidence="10">
    <location>
        <begin position="74"/>
        <end position="103"/>
    </location>
</feature>
<evidence type="ECO:0000256" key="6">
    <source>
        <dbReference type="ARBA" id="ARBA00023002"/>
    </source>
</evidence>
<dbReference type="Pfam" id="PF13353">
    <property type="entry name" value="Fer4_12"/>
    <property type="match status" value="1"/>
</dbReference>